<evidence type="ECO:0000256" key="6">
    <source>
        <dbReference type="ARBA" id="ARBA00023136"/>
    </source>
</evidence>
<evidence type="ECO:0000256" key="3">
    <source>
        <dbReference type="ARBA" id="ARBA00022692"/>
    </source>
</evidence>
<evidence type="ECO:0000256" key="2">
    <source>
        <dbReference type="ARBA" id="ARBA00022448"/>
    </source>
</evidence>
<feature type="transmembrane region" description="Helical" evidence="7">
    <location>
        <begin position="316"/>
        <end position="335"/>
    </location>
</feature>
<dbReference type="Pfam" id="PF01566">
    <property type="entry name" value="Nramp"/>
    <property type="match status" value="1"/>
</dbReference>
<reference evidence="8" key="1">
    <citation type="submission" date="2006-10" db="EMBL/GenBank/DDBJ databases">
        <title>Complete sequence of Solibacter usitatus Ellin6076.</title>
        <authorList>
            <consortium name="US DOE Joint Genome Institute"/>
            <person name="Copeland A."/>
            <person name="Lucas S."/>
            <person name="Lapidus A."/>
            <person name="Barry K."/>
            <person name="Detter J.C."/>
            <person name="Glavina del Rio T."/>
            <person name="Hammon N."/>
            <person name="Israni S."/>
            <person name="Dalin E."/>
            <person name="Tice H."/>
            <person name="Pitluck S."/>
            <person name="Thompson L.S."/>
            <person name="Brettin T."/>
            <person name="Bruce D."/>
            <person name="Han C."/>
            <person name="Tapia R."/>
            <person name="Gilna P."/>
            <person name="Schmutz J."/>
            <person name="Larimer F."/>
            <person name="Land M."/>
            <person name="Hauser L."/>
            <person name="Kyrpides N."/>
            <person name="Mikhailova N."/>
            <person name="Janssen P.H."/>
            <person name="Kuske C.R."/>
            <person name="Richardson P."/>
        </authorList>
    </citation>
    <scope>NUCLEOTIDE SEQUENCE</scope>
    <source>
        <strain evidence="8">Ellin6076</strain>
    </source>
</reference>
<dbReference type="PANTHER" id="PTHR11706:SF33">
    <property type="entry name" value="NATURAL RESISTANCE-ASSOCIATED MACROPHAGE PROTEIN 2"/>
    <property type="match status" value="1"/>
</dbReference>
<name>Q01R85_SOLUE</name>
<feature type="transmembrane region" description="Helical" evidence="7">
    <location>
        <begin position="341"/>
        <end position="362"/>
    </location>
</feature>
<dbReference type="GO" id="GO:0015293">
    <property type="term" value="F:symporter activity"/>
    <property type="evidence" value="ECO:0007669"/>
    <property type="project" value="UniProtKB-KW"/>
</dbReference>
<feature type="transmembrane region" description="Helical" evidence="7">
    <location>
        <begin position="116"/>
        <end position="134"/>
    </location>
</feature>
<evidence type="ECO:0000256" key="7">
    <source>
        <dbReference type="SAM" id="Phobius"/>
    </source>
</evidence>
<dbReference type="KEGG" id="sus:Acid_6922"/>
<keyword evidence="6 7" id="KW-0472">Membrane</keyword>
<feature type="transmembrane region" description="Helical" evidence="7">
    <location>
        <begin position="383"/>
        <end position="404"/>
    </location>
</feature>
<feature type="transmembrane region" description="Helical" evidence="7">
    <location>
        <begin position="273"/>
        <end position="295"/>
    </location>
</feature>
<keyword evidence="4" id="KW-0769">Symport</keyword>
<dbReference type="GO" id="GO:0015086">
    <property type="term" value="F:cadmium ion transmembrane transporter activity"/>
    <property type="evidence" value="ECO:0007669"/>
    <property type="project" value="TreeGrafter"/>
</dbReference>
<keyword evidence="5 7" id="KW-1133">Transmembrane helix</keyword>
<dbReference type="GO" id="GO:0005886">
    <property type="term" value="C:plasma membrane"/>
    <property type="evidence" value="ECO:0007669"/>
    <property type="project" value="TreeGrafter"/>
</dbReference>
<feature type="transmembrane region" description="Helical" evidence="7">
    <location>
        <begin position="141"/>
        <end position="159"/>
    </location>
</feature>
<dbReference type="AlphaFoldDB" id="Q01R85"/>
<dbReference type="OrthoDB" id="9787548at2"/>
<feature type="transmembrane region" description="Helical" evidence="7">
    <location>
        <begin position="38"/>
        <end position="61"/>
    </location>
</feature>
<protein>
    <submittedName>
        <fullName evidence="8">Natural resistance-associated macrophage protein</fullName>
    </submittedName>
</protein>
<evidence type="ECO:0000313" key="8">
    <source>
        <dbReference type="EMBL" id="ABJ87835.1"/>
    </source>
</evidence>
<proteinExistence type="predicted"/>
<dbReference type="InterPro" id="IPR001046">
    <property type="entry name" value="NRAMP_fam"/>
</dbReference>
<accession>Q01R85</accession>
<dbReference type="HOGENOM" id="CLU_020088_6_3_0"/>
<dbReference type="InParanoid" id="Q01R85"/>
<organism evidence="8">
    <name type="scientific">Solibacter usitatus (strain Ellin6076)</name>
    <dbReference type="NCBI Taxonomy" id="234267"/>
    <lineage>
        <taxon>Bacteria</taxon>
        <taxon>Pseudomonadati</taxon>
        <taxon>Acidobacteriota</taxon>
        <taxon>Terriglobia</taxon>
        <taxon>Bryobacterales</taxon>
        <taxon>Solibacteraceae</taxon>
        <taxon>Candidatus Solibacter</taxon>
    </lineage>
</organism>
<keyword evidence="3 7" id="KW-0812">Transmembrane</keyword>
<feature type="transmembrane region" description="Helical" evidence="7">
    <location>
        <begin position="81"/>
        <end position="110"/>
    </location>
</feature>
<sequence precursor="true">MRKLLGITLGIMTALGGFVDFGQIVFTLQAGASFRYALLWPVLLGTLAIIVYMEMCGRIAVVAREPVFAIVRDRLGKTLGLGVLLASNLLNLITCAAELGGIAIILHLLTGWPEKLMLAGAAVALGLIVALLRFEWIERLFGLAGVAMVVVAVSAWKLGPDWKALARGIIPSVSLADSHETLRYWFFAVGIFSAMLMEYEVHFYSSGALEEDWSEADLAENFLVASCGSVLGALLTAALLAIGAMVFFPAHSFPEHLTAAVSGIASPLGKTGYLFVLLGTLACLAGASVETMLSGGYNLCQFYDLPWGKNLRAREVPAFAVSWIGTLVVAALLVFSGFDPLTLVNISVVFGMVVMPFTYYPIIRVAMDRHIMKRHVNSRTNTALGVLFLVLITVAALAAIPLMILTDSGQPRH</sequence>
<dbReference type="PANTHER" id="PTHR11706">
    <property type="entry name" value="SOLUTE CARRIER PROTEIN FAMILY 11 MEMBER"/>
    <property type="match status" value="1"/>
</dbReference>
<evidence type="ECO:0000256" key="5">
    <source>
        <dbReference type="ARBA" id="ARBA00022989"/>
    </source>
</evidence>
<dbReference type="EMBL" id="CP000473">
    <property type="protein sequence ID" value="ABJ87835.1"/>
    <property type="molecule type" value="Genomic_DNA"/>
</dbReference>
<comment type="subcellular location">
    <subcellularLocation>
        <location evidence="1">Membrane</location>
        <topology evidence="1">Multi-pass membrane protein</topology>
    </subcellularLocation>
</comment>
<feature type="transmembrane region" description="Helical" evidence="7">
    <location>
        <begin position="222"/>
        <end position="248"/>
    </location>
</feature>
<dbReference type="eggNOG" id="COG1914">
    <property type="taxonomic scope" value="Bacteria"/>
</dbReference>
<feature type="transmembrane region" description="Helical" evidence="7">
    <location>
        <begin position="182"/>
        <end position="201"/>
    </location>
</feature>
<dbReference type="GO" id="GO:0005384">
    <property type="term" value="F:manganese ion transmembrane transporter activity"/>
    <property type="evidence" value="ECO:0007669"/>
    <property type="project" value="TreeGrafter"/>
</dbReference>
<dbReference type="STRING" id="234267.Acid_6922"/>
<evidence type="ECO:0000256" key="1">
    <source>
        <dbReference type="ARBA" id="ARBA00004141"/>
    </source>
</evidence>
<dbReference type="GO" id="GO:0034755">
    <property type="term" value="P:iron ion transmembrane transport"/>
    <property type="evidence" value="ECO:0007669"/>
    <property type="project" value="TreeGrafter"/>
</dbReference>
<evidence type="ECO:0000256" key="4">
    <source>
        <dbReference type="ARBA" id="ARBA00022847"/>
    </source>
</evidence>
<gene>
    <name evidence="8" type="ordered locus">Acid_6922</name>
</gene>
<keyword evidence="2" id="KW-0813">Transport</keyword>